<keyword evidence="2" id="KW-0812">Transmembrane</keyword>
<feature type="region of interest" description="Disordered" evidence="1">
    <location>
        <begin position="149"/>
        <end position="188"/>
    </location>
</feature>
<comment type="caution">
    <text evidence="4">The sequence shown here is derived from an EMBL/GenBank/DDBJ whole genome shotgun (WGS) entry which is preliminary data.</text>
</comment>
<keyword evidence="2" id="KW-0472">Membrane</keyword>
<keyword evidence="5" id="KW-1185">Reference proteome</keyword>
<sequence>MFPLKKPPSKLEVAKQTVSDAAHHLMDAVPTEKIEEKLSDLKKTAAVAALHAAQTAHHAAELAAHKFEELQGAAAHLGEGVSKTAHGAAHSVSQSAGQTAASAAAKATTVAANARDSAQVARENLGEKAGTLRNSAAETATSLRDNLKARASHDAKDAHQEAHNAKEAAQKLAQREAEAARARAEAAKAKTQAKEAQIAAEVALKNAEAAVKEADDEAEATKNEAIEAKHAAKTEAKAAATREKEKTKKEIKERASQAAELLPQTSGADSSEIEIAESGSKWGWILIGLALGALIAIFVAPTSGRRSRAAIKDRLGKVSEGAVDAVTATSDKVVDIAHRVEGLAHKAEAKLSADGEGDDDSIIADRVRSVLGHHEIAKHLERLNIDCADGVVTLRGPLIDEATQQVLIAAVAAVPGVKEVVSDFLVEEEPINPKESIG</sequence>
<dbReference type="AlphaFoldDB" id="A0A2S8SSE4"/>
<feature type="compositionally biased region" description="Basic and acidic residues" evidence="1">
    <location>
        <begin position="227"/>
        <end position="255"/>
    </location>
</feature>
<evidence type="ECO:0000259" key="3">
    <source>
        <dbReference type="PROSITE" id="PS50914"/>
    </source>
</evidence>
<gene>
    <name evidence="4" type="ORF">B1R32_10972</name>
</gene>
<keyword evidence="2" id="KW-1133">Transmembrane helix</keyword>
<organism evidence="4 5">
    <name type="scientific">Abditibacterium utsteinense</name>
    <dbReference type="NCBI Taxonomy" id="1960156"/>
    <lineage>
        <taxon>Bacteria</taxon>
        <taxon>Pseudomonadati</taxon>
        <taxon>Abditibacteriota</taxon>
        <taxon>Abditibacteriia</taxon>
        <taxon>Abditibacteriales</taxon>
        <taxon>Abditibacteriaceae</taxon>
        <taxon>Abditibacterium</taxon>
    </lineage>
</organism>
<evidence type="ECO:0000313" key="5">
    <source>
        <dbReference type="Proteomes" id="UP000237684"/>
    </source>
</evidence>
<evidence type="ECO:0000313" key="4">
    <source>
        <dbReference type="EMBL" id="PQV63732.1"/>
    </source>
</evidence>
<evidence type="ECO:0000256" key="1">
    <source>
        <dbReference type="SAM" id="MobiDB-lite"/>
    </source>
</evidence>
<dbReference type="OrthoDB" id="9006525at2"/>
<dbReference type="InterPro" id="IPR024623">
    <property type="entry name" value="YtxH"/>
</dbReference>
<accession>A0A2S8SSE4</accession>
<reference evidence="4 5" key="1">
    <citation type="journal article" date="2018" name="Syst. Appl. Microbiol.">
        <title>Abditibacterium utsteinense sp. nov., the first cultivated member of candidate phylum FBP, isolated from ice-free Antarctic soil samples.</title>
        <authorList>
            <person name="Tahon G."/>
            <person name="Tytgat B."/>
            <person name="Lebbe L."/>
            <person name="Carlier A."/>
            <person name="Willems A."/>
        </authorList>
    </citation>
    <scope>NUCLEOTIDE SEQUENCE [LARGE SCALE GENOMIC DNA]</scope>
    <source>
        <strain evidence="4 5">LMG 29911</strain>
    </source>
</reference>
<dbReference type="InParanoid" id="A0A2S8SSE4"/>
<dbReference type="PROSITE" id="PS50914">
    <property type="entry name" value="BON"/>
    <property type="match status" value="1"/>
</dbReference>
<evidence type="ECO:0000256" key="2">
    <source>
        <dbReference type="SAM" id="Phobius"/>
    </source>
</evidence>
<dbReference type="Pfam" id="PF12732">
    <property type="entry name" value="YtxH"/>
    <property type="match status" value="1"/>
</dbReference>
<dbReference type="Proteomes" id="UP000237684">
    <property type="component" value="Unassembled WGS sequence"/>
</dbReference>
<protein>
    <submittedName>
        <fullName evidence="4">BON domain-containing protein</fullName>
    </submittedName>
</protein>
<dbReference type="InterPro" id="IPR007055">
    <property type="entry name" value="BON_dom"/>
</dbReference>
<dbReference type="RefSeq" id="WP_123580607.1">
    <property type="nucleotide sequence ID" value="NZ_NIGF01000009.1"/>
</dbReference>
<feature type="domain" description="BON" evidence="3">
    <location>
        <begin position="359"/>
        <end position="428"/>
    </location>
</feature>
<dbReference type="EMBL" id="NIGF01000009">
    <property type="protein sequence ID" value="PQV63732.1"/>
    <property type="molecule type" value="Genomic_DNA"/>
</dbReference>
<dbReference type="Pfam" id="PF04972">
    <property type="entry name" value="BON"/>
    <property type="match status" value="1"/>
</dbReference>
<proteinExistence type="predicted"/>
<feature type="region of interest" description="Disordered" evidence="1">
    <location>
        <begin position="227"/>
        <end position="265"/>
    </location>
</feature>
<feature type="transmembrane region" description="Helical" evidence="2">
    <location>
        <begin position="282"/>
        <end position="300"/>
    </location>
</feature>
<name>A0A2S8SSE4_9BACT</name>